<proteinExistence type="predicted"/>
<feature type="compositionally biased region" description="Polar residues" evidence="1">
    <location>
        <begin position="8"/>
        <end position="22"/>
    </location>
</feature>
<dbReference type="OrthoDB" id="419616at2759"/>
<dbReference type="VEuPathDB" id="FungiDB:DFL_000722"/>
<accession>A0A437AFH4</accession>
<organism evidence="2 3">
    <name type="scientific">Arthrobotrys flagrans</name>
    <name type="common">Nematode-trapping fungus</name>
    <name type="synonym">Trichothecium flagrans</name>
    <dbReference type="NCBI Taxonomy" id="97331"/>
    <lineage>
        <taxon>Eukaryota</taxon>
        <taxon>Fungi</taxon>
        <taxon>Dikarya</taxon>
        <taxon>Ascomycota</taxon>
        <taxon>Pezizomycotina</taxon>
        <taxon>Orbiliomycetes</taxon>
        <taxon>Orbiliales</taxon>
        <taxon>Orbiliaceae</taxon>
        <taxon>Arthrobotrys</taxon>
    </lineage>
</organism>
<dbReference type="EMBL" id="SAEB01000001">
    <property type="protein sequence ID" value="RVD89727.1"/>
    <property type="molecule type" value="Genomic_DNA"/>
</dbReference>
<evidence type="ECO:0000313" key="3">
    <source>
        <dbReference type="Proteomes" id="UP000283090"/>
    </source>
</evidence>
<comment type="caution">
    <text evidence="2">The sequence shown here is derived from an EMBL/GenBank/DDBJ whole genome shotgun (WGS) entry which is preliminary data.</text>
</comment>
<gene>
    <name evidence="2" type="ORF">DFL_000722</name>
</gene>
<sequence>MADHRTTHISSTPGDASLTAENEINEDTPLLATSRDVSEATTAYEPSASADTSDGTQDGDTGEDDKPLPMAQILFLCAARLIEPIAFFSIFPYINKMCQENGSLEDTDLTAWAENLFWSSRWLA</sequence>
<protein>
    <submittedName>
        <fullName evidence="2">Uncharacterized protein</fullName>
    </submittedName>
</protein>
<evidence type="ECO:0000256" key="1">
    <source>
        <dbReference type="SAM" id="MobiDB-lite"/>
    </source>
</evidence>
<evidence type="ECO:0000313" key="2">
    <source>
        <dbReference type="EMBL" id="RVD89727.1"/>
    </source>
</evidence>
<dbReference type="AlphaFoldDB" id="A0A437AFH4"/>
<dbReference type="Proteomes" id="UP000283090">
    <property type="component" value="Unassembled WGS sequence"/>
</dbReference>
<dbReference type="GeneID" id="93583033"/>
<keyword evidence="3" id="KW-1185">Reference proteome</keyword>
<reference evidence="2 3" key="1">
    <citation type="submission" date="2019-01" db="EMBL/GenBank/DDBJ databases">
        <title>Intercellular communication is required for trap formation in the nematode-trapping fungus Duddingtonia flagrans.</title>
        <authorList>
            <person name="Youssar L."/>
            <person name="Wernet V."/>
            <person name="Hensel N."/>
            <person name="Hildebrandt H.-G."/>
            <person name="Fischer R."/>
        </authorList>
    </citation>
    <scope>NUCLEOTIDE SEQUENCE [LARGE SCALE GENOMIC DNA]</scope>
    <source>
        <strain evidence="2 3">CBS H-5679</strain>
    </source>
</reference>
<dbReference type="RefSeq" id="XP_067495271.1">
    <property type="nucleotide sequence ID" value="XM_067636769.1"/>
</dbReference>
<name>A0A437AFH4_ARTFL</name>
<feature type="region of interest" description="Disordered" evidence="1">
    <location>
        <begin position="1"/>
        <end position="66"/>
    </location>
</feature>